<reference evidence="5" key="1">
    <citation type="journal article" date="2020" name="Fungal Divers.">
        <title>Resolving the Mortierellaceae phylogeny through synthesis of multi-gene phylogenetics and phylogenomics.</title>
        <authorList>
            <person name="Vandepol N."/>
            <person name="Liber J."/>
            <person name="Desiro A."/>
            <person name="Na H."/>
            <person name="Kennedy M."/>
            <person name="Barry K."/>
            <person name="Grigoriev I.V."/>
            <person name="Miller A.N."/>
            <person name="O'Donnell K."/>
            <person name="Stajich J.E."/>
            <person name="Bonito G."/>
        </authorList>
    </citation>
    <scope>NUCLEOTIDE SEQUENCE</scope>
    <source>
        <strain evidence="5">MES-2147</strain>
    </source>
</reference>
<dbReference type="InterPro" id="IPR036964">
    <property type="entry name" value="RASGEF_cat_dom_sf"/>
</dbReference>
<organism evidence="5 6">
    <name type="scientific">Modicella reniformis</name>
    <dbReference type="NCBI Taxonomy" id="1440133"/>
    <lineage>
        <taxon>Eukaryota</taxon>
        <taxon>Fungi</taxon>
        <taxon>Fungi incertae sedis</taxon>
        <taxon>Mucoromycota</taxon>
        <taxon>Mortierellomycotina</taxon>
        <taxon>Mortierellomycetes</taxon>
        <taxon>Mortierellales</taxon>
        <taxon>Mortierellaceae</taxon>
        <taxon>Modicella</taxon>
    </lineage>
</organism>
<feature type="compositionally biased region" description="Polar residues" evidence="3">
    <location>
        <begin position="95"/>
        <end position="110"/>
    </location>
</feature>
<dbReference type="PANTHER" id="PTHR23113">
    <property type="entry name" value="GUANINE NUCLEOTIDE EXCHANGE FACTOR"/>
    <property type="match status" value="1"/>
</dbReference>
<dbReference type="InterPro" id="IPR008937">
    <property type="entry name" value="Ras-like_GEF"/>
</dbReference>
<feature type="compositionally biased region" description="Polar residues" evidence="3">
    <location>
        <begin position="450"/>
        <end position="459"/>
    </location>
</feature>
<dbReference type="EMBL" id="JAAAHW010007132">
    <property type="protein sequence ID" value="KAF9950927.1"/>
    <property type="molecule type" value="Genomic_DNA"/>
</dbReference>
<accession>A0A9P6IZM9</accession>
<dbReference type="AlphaFoldDB" id="A0A9P6IZM9"/>
<feature type="compositionally biased region" description="Basic and acidic residues" evidence="3">
    <location>
        <begin position="394"/>
        <end position="407"/>
    </location>
</feature>
<feature type="compositionally biased region" description="Basic and acidic residues" evidence="3">
    <location>
        <begin position="537"/>
        <end position="559"/>
    </location>
</feature>
<feature type="region of interest" description="Disordered" evidence="3">
    <location>
        <begin position="1030"/>
        <end position="1055"/>
    </location>
</feature>
<feature type="region of interest" description="Disordered" evidence="3">
    <location>
        <begin position="850"/>
        <end position="869"/>
    </location>
</feature>
<proteinExistence type="predicted"/>
<feature type="region of interest" description="Disordered" evidence="3">
    <location>
        <begin position="95"/>
        <end position="301"/>
    </location>
</feature>
<dbReference type="Proteomes" id="UP000749646">
    <property type="component" value="Unassembled WGS sequence"/>
</dbReference>
<feature type="compositionally biased region" description="Polar residues" evidence="3">
    <location>
        <begin position="518"/>
        <end position="532"/>
    </location>
</feature>
<evidence type="ECO:0000256" key="2">
    <source>
        <dbReference type="PROSITE-ProRule" id="PRU00168"/>
    </source>
</evidence>
<keyword evidence="6" id="KW-1185">Reference proteome</keyword>
<dbReference type="GO" id="GO:0005085">
    <property type="term" value="F:guanyl-nucleotide exchange factor activity"/>
    <property type="evidence" value="ECO:0007669"/>
    <property type="project" value="UniProtKB-KW"/>
</dbReference>
<feature type="region of interest" description="Disordered" evidence="3">
    <location>
        <begin position="693"/>
        <end position="790"/>
    </location>
</feature>
<dbReference type="InterPro" id="IPR001895">
    <property type="entry name" value="RASGEF_cat_dom"/>
</dbReference>
<protein>
    <recommendedName>
        <fullName evidence="4">Ras-GEF domain-containing protein</fullName>
    </recommendedName>
</protein>
<gene>
    <name evidence="5" type="ORF">BGZ65_006285</name>
</gene>
<feature type="non-terminal residue" evidence="5">
    <location>
        <position position="1055"/>
    </location>
</feature>
<dbReference type="GO" id="GO:0007265">
    <property type="term" value="P:Ras protein signal transduction"/>
    <property type="evidence" value="ECO:0007669"/>
    <property type="project" value="TreeGrafter"/>
</dbReference>
<dbReference type="InterPro" id="IPR023578">
    <property type="entry name" value="Ras_GEF_dom_sf"/>
</dbReference>
<feature type="region of interest" description="Disordered" evidence="3">
    <location>
        <begin position="518"/>
        <end position="573"/>
    </location>
</feature>
<dbReference type="OrthoDB" id="10254377at2759"/>
<dbReference type="SMART" id="SM00147">
    <property type="entry name" value="RasGEF"/>
    <property type="match status" value="1"/>
</dbReference>
<dbReference type="SUPFAM" id="SSF48366">
    <property type="entry name" value="Ras GEF"/>
    <property type="match status" value="1"/>
</dbReference>
<evidence type="ECO:0000313" key="6">
    <source>
        <dbReference type="Proteomes" id="UP000749646"/>
    </source>
</evidence>
<evidence type="ECO:0000313" key="5">
    <source>
        <dbReference type="EMBL" id="KAF9950927.1"/>
    </source>
</evidence>
<evidence type="ECO:0000256" key="3">
    <source>
        <dbReference type="SAM" id="MobiDB-lite"/>
    </source>
</evidence>
<sequence length="1055" mass="118239">MRHWILNYFEYDFLGSKLLRRTLVRNLKALTDHPIVRSSVRDQRIVMELRRLFQLKRKLYCSEMTPLTLESTAAGPSDEHSREFCNRRQSFNHELTQTTSISSKRSSIDATRNKQIHPQQSVFIPKDRPDRSENEGSSVEEWTDQELGLSSDDIQSEDDLKEEESNDTVRKGQQPYSQASSDETEDTVPEDKSQDNYRQHGDGLSKSGHLPSPAFSIGSAKSKMAHLDDISQGPTDNGHPAYSHSTDASDNAPHHYCSSIVRPRPSSYVDASIDSPSSFVLSPPDSPRPLEPYINPPPRSTVSIERKKTWSHYMVATVEQLSKFMREDREHAAGQNPRHSVGSSEWSSDEDGLLQSESANRSCYNEADRVDSTRLVQPSDGLDHNMSGMSSDGRATEAFKSCSHDEGDQMESASISTRRESLSLDGLGTAKEVLEQDSGITDWDEESASGAPSSPTNTHTLRRTTANHDHRASWMTYSSTNSSVFGAVLSQGHLPPSQTIRNEPGNVDRFMERLYDSQASQTTPGGPSNNRPGSCRRGHDGRLRRKSAEAIHDWPRVDTTENDIENVSPGMGARRSRAVAQHPHRQTLPIMHHHFHHHYLQHRQSEGLIQSYPQQRRHSAEVHTLSGWRTTHQPKERKLVQETLGSNPVSKTTLLEGAAYAAALQETQRQLQLLINQENQGQQQPVWRQAPRVLPHPAGRPQGQARPRPLIDASSTNPSPLLDRQPHGQTRSTSDPHLLHVADPDMTSAGAKLAPRSNSTVRGSHGSHRILSNQGQHLHSYEDSYSQQRSPMNPRFQNIISTTRQFVPWHELVTAGWKKKSPESSAEEQVASYTVVDDSHQAISSKGIMENSSQLEKPPTMTSSHRAVSPWPLTRSQTARTYTQRFPSQVHTKDSPNVTQLVDRFNITCHWVTSEIVKTIELDLRVKMVEKFIRIAHICYNHSNFSSLTQIMLGLQKHEVSRLNRTWARVRSQEMRIMQDLIEFTSMYHNWKHLRNAMKDIADEWGGASGAGATSVMHEGTTSTTLSFVNGGKQQGQGQGQGQGNSISGVGVNLL</sequence>
<evidence type="ECO:0000259" key="4">
    <source>
        <dbReference type="PROSITE" id="PS50009"/>
    </source>
</evidence>
<feature type="region of interest" description="Disordered" evidence="3">
    <location>
        <begin position="326"/>
        <end position="424"/>
    </location>
</feature>
<feature type="compositionally biased region" description="Pro residues" evidence="3">
    <location>
        <begin position="284"/>
        <end position="299"/>
    </location>
</feature>
<feature type="compositionally biased region" description="Basic and acidic residues" evidence="3">
    <location>
        <begin position="125"/>
        <end position="134"/>
    </location>
</feature>
<feature type="compositionally biased region" description="Polar residues" evidence="3">
    <location>
        <begin position="770"/>
        <end position="790"/>
    </location>
</feature>
<comment type="caution">
    <text evidence="5">The sequence shown here is derived from an EMBL/GenBank/DDBJ whole genome shotgun (WGS) entry which is preliminary data.</text>
</comment>
<dbReference type="GO" id="GO:0005886">
    <property type="term" value="C:plasma membrane"/>
    <property type="evidence" value="ECO:0007669"/>
    <property type="project" value="TreeGrafter"/>
</dbReference>
<feature type="region of interest" description="Disordered" evidence="3">
    <location>
        <begin position="440"/>
        <end position="461"/>
    </location>
</feature>
<dbReference type="PANTHER" id="PTHR23113:SF363">
    <property type="entry name" value="PROTEIN SON OF SEVENLESS"/>
    <property type="match status" value="1"/>
</dbReference>
<dbReference type="Gene3D" id="1.10.840.10">
    <property type="entry name" value="Ras guanine-nucleotide exchange factors catalytic domain"/>
    <property type="match status" value="1"/>
</dbReference>
<evidence type="ECO:0000256" key="1">
    <source>
        <dbReference type="ARBA" id="ARBA00022658"/>
    </source>
</evidence>
<feature type="compositionally biased region" description="Acidic residues" evidence="3">
    <location>
        <begin position="154"/>
        <end position="166"/>
    </location>
</feature>
<feature type="compositionally biased region" description="Gly residues" evidence="3">
    <location>
        <begin position="1033"/>
        <end position="1043"/>
    </location>
</feature>
<feature type="compositionally biased region" description="Basic and acidic residues" evidence="3">
    <location>
        <begin position="189"/>
        <end position="203"/>
    </location>
</feature>
<keyword evidence="1 2" id="KW-0344">Guanine-nucleotide releasing factor</keyword>
<name>A0A9P6IZM9_9FUNG</name>
<feature type="compositionally biased region" description="Polar residues" evidence="3">
    <location>
        <begin position="337"/>
        <end position="346"/>
    </location>
</feature>
<feature type="compositionally biased region" description="Polar residues" evidence="3">
    <location>
        <begin position="850"/>
        <end position="866"/>
    </location>
</feature>
<dbReference type="Pfam" id="PF00617">
    <property type="entry name" value="RasGEF"/>
    <property type="match status" value="1"/>
</dbReference>
<feature type="domain" description="Ras-GEF" evidence="4">
    <location>
        <begin position="858"/>
        <end position="1055"/>
    </location>
</feature>
<dbReference type="PROSITE" id="PS50009">
    <property type="entry name" value="RASGEF_CAT"/>
    <property type="match status" value="1"/>
</dbReference>